<dbReference type="AlphaFoldDB" id="A0A1Y0IF50"/>
<protein>
    <submittedName>
        <fullName evidence="3">Bifunctional hemolysin-adenylate cyclase</fullName>
    </submittedName>
</protein>
<accession>A0A1Y0IF50</accession>
<evidence type="ECO:0000313" key="3">
    <source>
        <dbReference type="EMBL" id="ARU59162.1"/>
    </source>
</evidence>
<feature type="region of interest" description="Disordered" evidence="1">
    <location>
        <begin position="117"/>
        <end position="139"/>
    </location>
</feature>
<dbReference type="KEGG" id="ome:OLMES_5178"/>
<organism evidence="3 4">
    <name type="scientific">Oleiphilus messinensis</name>
    <dbReference type="NCBI Taxonomy" id="141451"/>
    <lineage>
        <taxon>Bacteria</taxon>
        <taxon>Pseudomonadati</taxon>
        <taxon>Pseudomonadota</taxon>
        <taxon>Gammaproteobacteria</taxon>
        <taxon>Oceanospirillales</taxon>
        <taxon>Oleiphilaceae</taxon>
        <taxon>Oleiphilus</taxon>
    </lineage>
</organism>
<evidence type="ECO:0000256" key="1">
    <source>
        <dbReference type="SAM" id="MobiDB-lite"/>
    </source>
</evidence>
<dbReference type="Gene3D" id="3.90.1760.10">
    <property type="entry name" value="Anthrax toxin, edema factor, central domain"/>
    <property type="match status" value="1"/>
</dbReference>
<dbReference type="Proteomes" id="UP000196027">
    <property type="component" value="Chromosome"/>
</dbReference>
<dbReference type="InterPro" id="IPR005165">
    <property type="entry name" value="Anthrax_toxin_edema_cen"/>
</dbReference>
<name>A0A1Y0IF50_9GAMM</name>
<dbReference type="SUPFAM" id="SSF81298">
    <property type="entry name" value="Adenylylcyclase toxin (the edema factor)"/>
    <property type="match status" value="1"/>
</dbReference>
<feature type="domain" description="Anthrax toxin edema factor central" evidence="2">
    <location>
        <begin position="14"/>
        <end position="177"/>
    </location>
</feature>
<evidence type="ECO:0000313" key="4">
    <source>
        <dbReference type="Proteomes" id="UP000196027"/>
    </source>
</evidence>
<gene>
    <name evidence="3" type="ORF">OLMES_5178</name>
</gene>
<dbReference type="EMBL" id="CP021425">
    <property type="protein sequence ID" value="ARU59162.1"/>
    <property type="molecule type" value="Genomic_DNA"/>
</dbReference>
<dbReference type="GO" id="GO:0005576">
    <property type="term" value="C:extracellular region"/>
    <property type="evidence" value="ECO:0007669"/>
    <property type="project" value="InterPro"/>
</dbReference>
<dbReference type="OrthoDB" id="1550625at2"/>
<dbReference type="RefSeq" id="WP_087463866.1">
    <property type="nucleotide sequence ID" value="NZ_CP021425.1"/>
</dbReference>
<keyword evidence="4" id="KW-1185">Reference proteome</keyword>
<sequence>MAVIKGLEASFRHSQNGMIRSDMQACTRVANKLGEVIIFRSTGPWAKRWIERGYPTKNFHVKGKSSDWGPQAGFVPYLGKYSKVWFNQQKADKGTQANDKGIKGGYAKKQTLVLTDSEINDQLNRPEEHPARKAIKSKTQVQGSKDLILICEPSGGGKEFAFKAIHRSQSNDYEIWYYPEGAGTNFFKLVDAQVGGPLEVMCSGEKGGEKPMTGDYDLMAICPSWGQYGSLTSTSIHKPGLWFGNKQQPGLSYGPGVGMDNVLDPRLHTGGKFDHKDYQGSRYSEQAKLNLQQESGKYDPREEHEDMGNLTPRILRCINELNAEMGALGSKAPMRRVHHNAESHRHKGFGAITESEMNQILSNGFGDGFPLTVFQPSALVRPTSGQVLPTATYTEVCTLETYAEFKQYAVALKGAGYFVPKSWVWGLPSQIR</sequence>
<evidence type="ECO:0000259" key="2">
    <source>
        <dbReference type="Pfam" id="PF03497"/>
    </source>
</evidence>
<reference evidence="3 4" key="1">
    <citation type="submission" date="2017-05" db="EMBL/GenBank/DDBJ databases">
        <title>Genomic insights into alkan degradation activity of Oleiphilus messinensis.</title>
        <authorList>
            <person name="Kozyavkin S.A."/>
            <person name="Slesarev A.I."/>
            <person name="Golyshin P.N."/>
            <person name="Korzhenkov A."/>
            <person name="Golyshina O.N."/>
            <person name="Toshchakov S.V."/>
        </authorList>
    </citation>
    <scope>NUCLEOTIDE SEQUENCE [LARGE SCALE GENOMIC DNA]</scope>
    <source>
        <strain evidence="3 4">ME102</strain>
    </source>
</reference>
<proteinExistence type="predicted"/>
<dbReference type="InterPro" id="IPR035099">
    <property type="entry name" value="Anthrax_toxin_C-terminal"/>
</dbReference>
<dbReference type="Pfam" id="PF03497">
    <property type="entry name" value="Anthrax_toxA"/>
    <property type="match status" value="1"/>
</dbReference>
<dbReference type="InterPro" id="IPR037017">
    <property type="entry name" value="Anthrax_toxin_edema_cen_sf"/>
</dbReference>
<dbReference type="GO" id="GO:0008294">
    <property type="term" value="F:calcium- and calmodulin-responsive adenylate cyclase activity"/>
    <property type="evidence" value="ECO:0007669"/>
    <property type="project" value="InterPro"/>
</dbReference>